<dbReference type="Gene3D" id="2.30.29.30">
    <property type="entry name" value="Pleckstrin-homology domain (PH domain)/Phosphotyrosine-binding domain (PTB)"/>
    <property type="match status" value="1"/>
</dbReference>
<dbReference type="InParanoid" id="A0A667XQQ7"/>
<reference evidence="2" key="3">
    <citation type="submission" date="2025-09" db="UniProtKB">
        <authorList>
            <consortium name="Ensembl"/>
        </authorList>
    </citation>
    <scope>IDENTIFICATION</scope>
</reference>
<dbReference type="PROSITE" id="PS01179">
    <property type="entry name" value="PID"/>
    <property type="match status" value="1"/>
</dbReference>
<organism evidence="2 3">
    <name type="scientific">Myripristis murdjan</name>
    <name type="common">pinecone soldierfish</name>
    <dbReference type="NCBI Taxonomy" id="586833"/>
    <lineage>
        <taxon>Eukaryota</taxon>
        <taxon>Metazoa</taxon>
        <taxon>Chordata</taxon>
        <taxon>Craniata</taxon>
        <taxon>Vertebrata</taxon>
        <taxon>Euteleostomi</taxon>
        <taxon>Actinopterygii</taxon>
        <taxon>Neopterygii</taxon>
        <taxon>Teleostei</taxon>
        <taxon>Neoteleostei</taxon>
        <taxon>Acanthomorphata</taxon>
        <taxon>Holocentriformes</taxon>
        <taxon>Holocentridae</taxon>
        <taxon>Myripristis</taxon>
    </lineage>
</organism>
<dbReference type="GO" id="GO:0007169">
    <property type="term" value="P:cell surface receptor protein tyrosine kinase signaling pathway"/>
    <property type="evidence" value="ECO:0007669"/>
    <property type="project" value="TreeGrafter"/>
</dbReference>
<dbReference type="Pfam" id="PF00640">
    <property type="entry name" value="PID"/>
    <property type="match status" value="1"/>
</dbReference>
<dbReference type="SUPFAM" id="SSF50729">
    <property type="entry name" value="PH domain-like"/>
    <property type="match status" value="1"/>
</dbReference>
<accession>A0A667XQQ7</accession>
<protein>
    <recommendedName>
        <fullName evidence="1">PID domain-containing protein</fullName>
    </recommendedName>
</protein>
<dbReference type="InterPro" id="IPR006020">
    <property type="entry name" value="PTB/PI_dom"/>
</dbReference>
<dbReference type="Ensembl" id="ENSMMDT00005020482.1">
    <property type="protein sequence ID" value="ENSMMDP00005020010.1"/>
    <property type="gene ID" value="ENSMMDG00005009880.1"/>
</dbReference>
<dbReference type="PANTHER" id="PTHR10337">
    <property type="entry name" value="SHC TRANSFORMING PROTEIN"/>
    <property type="match status" value="1"/>
</dbReference>
<dbReference type="GO" id="GO:0005886">
    <property type="term" value="C:plasma membrane"/>
    <property type="evidence" value="ECO:0007669"/>
    <property type="project" value="TreeGrafter"/>
</dbReference>
<dbReference type="InterPro" id="IPR051235">
    <property type="entry name" value="CEP152/SHC-Transforming"/>
</dbReference>
<sequence length="153" mass="16988">SCCFLYSPNLLQDMADYIAYVAKDPVNQRACHILECAPGQAGEVINSIGQAFETRFRQLLGHVPPVLPALPSRSLEENAKDHKATEEGGHNDFRDYYNEVPGKTPPLGGIEDMRITQDTNEQNAGIQKMCVSTVCVPFVLYHTVSFFIRESAI</sequence>
<dbReference type="AlphaFoldDB" id="A0A667XQQ7"/>
<dbReference type="PANTHER" id="PTHR10337:SF12">
    <property type="entry name" value="SHC-TRANSFORMING PROTEIN 4"/>
    <property type="match status" value="1"/>
</dbReference>
<dbReference type="GO" id="GO:0030971">
    <property type="term" value="F:receptor tyrosine kinase binding"/>
    <property type="evidence" value="ECO:0007669"/>
    <property type="project" value="TreeGrafter"/>
</dbReference>
<dbReference type="InterPro" id="IPR011993">
    <property type="entry name" value="PH-like_dom_sf"/>
</dbReference>
<reference evidence="2" key="1">
    <citation type="submission" date="2019-06" db="EMBL/GenBank/DDBJ databases">
        <authorList>
            <consortium name="Wellcome Sanger Institute Data Sharing"/>
        </authorList>
    </citation>
    <scope>NUCLEOTIDE SEQUENCE [LARGE SCALE GENOMIC DNA]</scope>
</reference>
<dbReference type="Proteomes" id="UP000472263">
    <property type="component" value="Chromosome 3"/>
</dbReference>
<reference evidence="2" key="2">
    <citation type="submission" date="2025-08" db="UniProtKB">
        <authorList>
            <consortium name="Ensembl"/>
        </authorList>
    </citation>
    <scope>IDENTIFICATION</scope>
</reference>
<feature type="domain" description="PID" evidence="1">
    <location>
        <begin position="17"/>
        <end position="67"/>
    </location>
</feature>
<proteinExistence type="predicted"/>
<evidence type="ECO:0000259" key="1">
    <source>
        <dbReference type="PROSITE" id="PS01179"/>
    </source>
</evidence>
<evidence type="ECO:0000313" key="2">
    <source>
        <dbReference type="Ensembl" id="ENSMMDP00005020010.1"/>
    </source>
</evidence>
<dbReference type="GeneTree" id="ENSGT00950000182870"/>
<evidence type="ECO:0000313" key="3">
    <source>
        <dbReference type="Proteomes" id="UP000472263"/>
    </source>
</evidence>
<name>A0A667XQQ7_9TELE</name>
<keyword evidence="3" id="KW-1185">Reference proteome</keyword>